<comment type="caution">
    <text evidence="1">The sequence shown here is derived from an EMBL/GenBank/DDBJ whole genome shotgun (WGS) entry which is preliminary data.</text>
</comment>
<keyword evidence="2" id="KW-1185">Reference proteome</keyword>
<proteinExistence type="predicted"/>
<evidence type="ECO:0000313" key="2">
    <source>
        <dbReference type="Proteomes" id="UP000534286"/>
    </source>
</evidence>
<organism evidence="1 2">
    <name type="scientific">Streptosporangium album</name>
    <dbReference type="NCBI Taxonomy" id="47479"/>
    <lineage>
        <taxon>Bacteria</taxon>
        <taxon>Bacillati</taxon>
        <taxon>Actinomycetota</taxon>
        <taxon>Actinomycetes</taxon>
        <taxon>Streptosporangiales</taxon>
        <taxon>Streptosporangiaceae</taxon>
        <taxon>Streptosporangium</taxon>
    </lineage>
</organism>
<accession>A0A7W7RZ12</accession>
<reference evidence="1 2" key="1">
    <citation type="submission" date="2020-08" db="EMBL/GenBank/DDBJ databases">
        <title>Sequencing the genomes of 1000 actinobacteria strains.</title>
        <authorList>
            <person name="Klenk H.-P."/>
        </authorList>
    </citation>
    <scope>NUCLEOTIDE SEQUENCE [LARGE SCALE GENOMIC DNA]</scope>
    <source>
        <strain evidence="1 2">DSM 43023</strain>
    </source>
</reference>
<evidence type="ECO:0000313" key="1">
    <source>
        <dbReference type="EMBL" id="MBB4940855.1"/>
    </source>
</evidence>
<sequence>MRTLGDEPAPGLVNKKLIRTFETTAPIGFASG</sequence>
<protein>
    <submittedName>
        <fullName evidence="1">Uncharacterized protein</fullName>
    </submittedName>
</protein>
<dbReference type="EMBL" id="JACHJU010000002">
    <property type="protein sequence ID" value="MBB4940855.1"/>
    <property type="molecule type" value="Genomic_DNA"/>
</dbReference>
<dbReference type="AlphaFoldDB" id="A0A7W7RZ12"/>
<gene>
    <name evidence="1" type="ORF">FHR32_005232</name>
</gene>
<dbReference type="Proteomes" id="UP000534286">
    <property type="component" value="Unassembled WGS sequence"/>
</dbReference>
<name>A0A7W7RZ12_9ACTN</name>